<evidence type="ECO:0008006" key="4">
    <source>
        <dbReference type="Google" id="ProtNLM"/>
    </source>
</evidence>
<evidence type="ECO:0000313" key="2">
    <source>
        <dbReference type="EMBL" id="GAA5148570.1"/>
    </source>
</evidence>
<feature type="signal peptide" evidence="1">
    <location>
        <begin position="1"/>
        <end position="17"/>
    </location>
</feature>
<sequence>MHRTLLLLPALALGLLAACGDDDGTGSGSGGAPPAGGITVVASDWNGWDRDHEPTPVSRTLAAEEGAAVSVPCPVGGPVEVRVESVDGDGAVLRTDDAMAPEGETGGSNLNDLTDRFELPAGDVVRFDTPTLDAGCGFEVTWA</sequence>
<reference evidence="3" key="1">
    <citation type="journal article" date="2019" name="Int. J. Syst. Evol. Microbiol.">
        <title>The Global Catalogue of Microorganisms (GCM) 10K type strain sequencing project: providing services to taxonomists for standard genome sequencing and annotation.</title>
        <authorList>
            <consortium name="The Broad Institute Genomics Platform"/>
            <consortium name="The Broad Institute Genome Sequencing Center for Infectious Disease"/>
            <person name="Wu L."/>
            <person name="Ma J."/>
        </authorList>
    </citation>
    <scope>NUCLEOTIDE SEQUENCE [LARGE SCALE GENOMIC DNA]</scope>
    <source>
        <strain evidence="3">JCM 18459</strain>
    </source>
</reference>
<name>A0ABP9PLJ3_9ACTN</name>
<keyword evidence="1" id="KW-0732">Signal</keyword>
<proteinExistence type="predicted"/>
<dbReference type="RefSeq" id="WP_345458378.1">
    <property type="nucleotide sequence ID" value="NZ_BAABKG010000003.1"/>
</dbReference>
<accession>A0ABP9PLJ3</accession>
<dbReference type="EMBL" id="BAABKG010000003">
    <property type="protein sequence ID" value="GAA5148570.1"/>
    <property type="molecule type" value="Genomic_DNA"/>
</dbReference>
<feature type="chain" id="PRO_5046615646" description="Lipoprotein" evidence="1">
    <location>
        <begin position="18"/>
        <end position="143"/>
    </location>
</feature>
<protein>
    <recommendedName>
        <fullName evidence="4">Lipoprotein</fullName>
    </recommendedName>
</protein>
<gene>
    <name evidence="2" type="ORF">GCM10023340_22570</name>
</gene>
<evidence type="ECO:0000256" key="1">
    <source>
        <dbReference type="SAM" id="SignalP"/>
    </source>
</evidence>
<comment type="caution">
    <text evidence="2">The sequence shown here is derived from an EMBL/GenBank/DDBJ whole genome shotgun (WGS) entry which is preliminary data.</text>
</comment>
<dbReference type="Proteomes" id="UP001500221">
    <property type="component" value="Unassembled WGS sequence"/>
</dbReference>
<evidence type="ECO:0000313" key="3">
    <source>
        <dbReference type="Proteomes" id="UP001500221"/>
    </source>
</evidence>
<keyword evidence="3" id="KW-1185">Reference proteome</keyword>
<dbReference type="PROSITE" id="PS51257">
    <property type="entry name" value="PROKAR_LIPOPROTEIN"/>
    <property type="match status" value="1"/>
</dbReference>
<organism evidence="2 3">
    <name type="scientific">Nocardioides marinquilinus</name>
    <dbReference type="NCBI Taxonomy" id="1210400"/>
    <lineage>
        <taxon>Bacteria</taxon>
        <taxon>Bacillati</taxon>
        <taxon>Actinomycetota</taxon>
        <taxon>Actinomycetes</taxon>
        <taxon>Propionibacteriales</taxon>
        <taxon>Nocardioidaceae</taxon>
        <taxon>Nocardioides</taxon>
    </lineage>
</organism>